<evidence type="ECO:0000313" key="4">
    <source>
        <dbReference type="Proteomes" id="UP001165306"/>
    </source>
</evidence>
<sequence length="444" mass="49425">MSITALIQALRALRSKLRIEGQGPVESRFFSALWFYGAGILLVAGVLAGQPALSLLATAVLAAAVVGWLWARSSLDSVDLTVSLSESRVFPDESVVLAVSLVNRSWRPVPWLDLTLQISDRLRVRDFEVVPSSWYGMNALHLTTALRWYERVRLTFTLDCPERGAFVVGPAELRAGDLFGFFARSERRAVSQPLLVYPRRVPLGELGLPARYPFGETRLQRYLLTDPTRPIGVRDYHPEDSFRTIHWKATARAQRIQVKVFEPTAAVQVGIFLNLDTFERYWEGMDYVRAESAIVAAASLATDGLARRWLVGIYANGVLSGSDQPLRIRPGRGPRQAEAILEGLAKLTPLAASSFPRLLREEARQFPWGSTIVVISALMTDSLEAVLTRLLDEGRQVMLLQIGDYDTPALPGLYVHRLPENLLGPQWAGRHRYVFAVDGGRVLP</sequence>
<dbReference type="RefSeq" id="WP_284055557.1">
    <property type="nucleotide sequence ID" value="NZ_JAMSLR010000001.1"/>
</dbReference>
<keyword evidence="1" id="KW-1133">Transmembrane helix</keyword>
<protein>
    <submittedName>
        <fullName evidence="3">DUF58 domain-containing protein</fullName>
    </submittedName>
</protein>
<evidence type="ECO:0000313" key="3">
    <source>
        <dbReference type="EMBL" id="MCM8747772.1"/>
    </source>
</evidence>
<organism evidence="3 4">
    <name type="scientific">Thermalbibacter longus</name>
    <dbReference type="NCBI Taxonomy" id="2951981"/>
    <lineage>
        <taxon>Bacteria</taxon>
        <taxon>Pseudomonadati</taxon>
        <taxon>Thermomicrobiota</taxon>
        <taxon>Thermomicrobia</taxon>
        <taxon>Thermomicrobiales</taxon>
        <taxon>Thermomicrobiaceae</taxon>
        <taxon>Thermalbibacter</taxon>
    </lineage>
</organism>
<keyword evidence="1" id="KW-0472">Membrane</keyword>
<evidence type="ECO:0000256" key="1">
    <source>
        <dbReference type="SAM" id="Phobius"/>
    </source>
</evidence>
<comment type="caution">
    <text evidence="3">The sequence shown here is derived from an EMBL/GenBank/DDBJ whole genome shotgun (WGS) entry which is preliminary data.</text>
</comment>
<dbReference type="Proteomes" id="UP001165306">
    <property type="component" value="Unassembled WGS sequence"/>
</dbReference>
<keyword evidence="1" id="KW-0812">Transmembrane</keyword>
<dbReference type="PANTHER" id="PTHR34351">
    <property type="entry name" value="SLR1927 PROTEIN-RELATED"/>
    <property type="match status" value="1"/>
</dbReference>
<dbReference type="EMBL" id="JAMSLR010000001">
    <property type="protein sequence ID" value="MCM8747772.1"/>
    <property type="molecule type" value="Genomic_DNA"/>
</dbReference>
<gene>
    <name evidence="3" type="ORF">NET02_01270</name>
</gene>
<feature type="transmembrane region" description="Helical" evidence="1">
    <location>
        <begin position="53"/>
        <end position="71"/>
    </location>
</feature>
<accession>A0AA41WAL3</accession>
<name>A0AA41WAL3_9BACT</name>
<evidence type="ECO:0000259" key="2">
    <source>
        <dbReference type="Pfam" id="PF01882"/>
    </source>
</evidence>
<feature type="domain" description="DUF58" evidence="2">
    <location>
        <begin position="233"/>
        <end position="412"/>
    </location>
</feature>
<keyword evidence="4" id="KW-1185">Reference proteome</keyword>
<dbReference type="AlphaFoldDB" id="A0AA41WAL3"/>
<reference evidence="3" key="1">
    <citation type="submission" date="2022-06" db="EMBL/GenBank/DDBJ databases">
        <title>CFH 74404 Thermomicrobiaceae sp.</title>
        <authorList>
            <person name="Ming H."/>
            <person name="Li W.-J."/>
            <person name="Zhao Z."/>
        </authorList>
    </citation>
    <scope>NUCLEOTIDE SEQUENCE</scope>
    <source>
        <strain evidence="3">CFH 74404</strain>
    </source>
</reference>
<feature type="transmembrane region" description="Helical" evidence="1">
    <location>
        <begin position="30"/>
        <end position="48"/>
    </location>
</feature>
<proteinExistence type="predicted"/>
<dbReference type="PANTHER" id="PTHR34351:SF2">
    <property type="entry name" value="DUF58 DOMAIN-CONTAINING PROTEIN"/>
    <property type="match status" value="1"/>
</dbReference>
<dbReference type="Pfam" id="PF01882">
    <property type="entry name" value="DUF58"/>
    <property type="match status" value="1"/>
</dbReference>
<dbReference type="InterPro" id="IPR002881">
    <property type="entry name" value="DUF58"/>
</dbReference>